<dbReference type="InterPro" id="IPR027417">
    <property type="entry name" value="P-loop_NTPase"/>
</dbReference>
<accession>A0A445L731</accession>
<dbReference type="PROSITE" id="PS50067">
    <property type="entry name" value="KINESIN_MOTOR_2"/>
    <property type="match status" value="1"/>
</dbReference>
<comment type="caution">
    <text evidence="2">Lacks conserved residue(s) required for the propagation of feature annotation.</text>
</comment>
<dbReference type="Gene3D" id="3.40.850.10">
    <property type="entry name" value="Kinesin motor domain"/>
    <property type="match status" value="1"/>
</dbReference>
<gene>
    <name evidence="6" type="ORF">D0Y65_005910</name>
</gene>
<feature type="region of interest" description="Disordered" evidence="3">
    <location>
        <begin position="238"/>
        <end position="268"/>
    </location>
</feature>
<dbReference type="AlphaFoldDB" id="A0A445L731"/>
<evidence type="ECO:0000256" key="3">
    <source>
        <dbReference type="SAM" id="MobiDB-lite"/>
    </source>
</evidence>
<evidence type="ECO:0000256" key="1">
    <source>
        <dbReference type="ARBA" id="ARBA00023175"/>
    </source>
</evidence>
<comment type="caution">
    <text evidence="6">The sequence shown here is derived from an EMBL/GenBank/DDBJ whole genome shotgun (WGS) entry which is preliminary data.</text>
</comment>
<evidence type="ECO:0000256" key="4">
    <source>
        <dbReference type="SAM" id="Phobius"/>
    </source>
</evidence>
<organism evidence="6 7">
    <name type="scientific">Glycine soja</name>
    <name type="common">Wild soybean</name>
    <dbReference type="NCBI Taxonomy" id="3848"/>
    <lineage>
        <taxon>Eukaryota</taxon>
        <taxon>Viridiplantae</taxon>
        <taxon>Streptophyta</taxon>
        <taxon>Embryophyta</taxon>
        <taxon>Tracheophyta</taxon>
        <taxon>Spermatophyta</taxon>
        <taxon>Magnoliopsida</taxon>
        <taxon>eudicotyledons</taxon>
        <taxon>Gunneridae</taxon>
        <taxon>Pentapetalae</taxon>
        <taxon>rosids</taxon>
        <taxon>fabids</taxon>
        <taxon>Fabales</taxon>
        <taxon>Fabaceae</taxon>
        <taxon>Papilionoideae</taxon>
        <taxon>50 kb inversion clade</taxon>
        <taxon>NPAAA clade</taxon>
        <taxon>indigoferoid/millettioid clade</taxon>
        <taxon>Phaseoleae</taxon>
        <taxon>Glycine</taxon>
        <taxon>Glycine subgen. Soja</taxon>
    </lineage>
</organism>
<keyword evidence="4" id="KW-1133">Transmembrane helix</keyword>
<sequence length="386" mass="42898">MTDHTTRKTTMERLEVAVACLSNSQASLNDKYAELSSKVDSILDHLHLRSPNHNHLNSNTQLHQRNVAKLDIPRFSITHILPMAASTSTSGHAITHHPQPPLQEPFLPSLYVHPAQSIGIDFASTRHHLLSLFSTTALQTMPPSMDSTAPTALLEHHHTMDPNTSPRCPDTITVPQRARITLQTMPQSFHLPKIAPFPSDNVLSTAQTLETPPTPLPKPENKNLKVFLQIRPLLSSPVQAPRKRPKSVWPQNPVKNNAPPGAKISKNKNPTTCLTVNDSQSMKLSTPVSSTKPKRIKSETYGGFSHVFSSDSSQFQVYERMMKPLVEEFLRGRSGMLAAIANGLHKKTISFGAKNALIFFIPVGLLLRIFLFSFFSLPNTLRTRCF</sequence>
<dbReference type="InterPro" id="IPR001752">
    <property type="entry name" value="Kinesin_motor_dom"/>
</dbReference>
<evidence type="ECO:0000256" key="2">
    <source>
        <dbReference type="PROSITE-ProRule" id="PRU00283"/>
    </source>
</evidence>
<dbReference type="InterPro" id="IPR036961">
    <property type="entry name" value="Kinesin_motor_dom_sf"/>
</dbReference>
<evidence type="ECO:0000313" key="6">
    <source>
        <dbReference type="EMBL" id="RZC18879.1"/>
    </source>
</evidence>
<evidence type="ECO:0000259" key="5">
    <source>
        <dbReference type="PROSITE" id="PS50067"/>
    </source>
</evidence>
<evidence type="ECO:0000313" key="7">
    <source>
        <dbReference type="Proteomes" id="UP000289340"/>
    </source>
</evidence>
<dbReference type="GO" id="GO:0008017">
    <property type="term" value="F:microtubule binding"/>
    <property type="evidence" value="ECO:0007669"/>
    <property type="project" value="InterPro"/>
</dbReference>
<protein>
    <submittedName>
        <fullName evidence="6">Kinesin-like protein KIN-6</fullName>
    </submittedName>
</protein>
<keyword evidence="4" id="KW-0472">Membrane</keyword>
<reference evidence="6 7" key="1">
    <citation type="submission" date="2018-09" db="EMBL/GenBank/DDBJ databases">
        <title>A high-quality reference genome of wild soybean provides a powerful tool to mine soybean genomes.</title>
        <authorList>
            <person name="Xie M."/>
            <person name="Chung C.Y.L."/>
            <person name="Li M.-W."/>
            <person name="Wong F.-L."/>
            <person name="Chan T.-F."/>
            <person name="Lam H.-M."/>
        </authorList>
    </citation>
    <scope>NUCLEOTIDE SEQUENCE [LARGE SCALE GENOMIC DNA]</scope>
    <source>
        <strain evidence="7">cv. W05</strain>
        <tissue evidence="6">Hypocotyl of etiolated seedlings</tissue>
    </source>
</reference>
<proteinExistence type="inferred from homology"/>
<dbReference type="GO" id="GO:0005524">
    <property type="term" value="F:ATP binding"/>
    <property type="evidence" value="ECO:0007669"/>
    <property type="project" value="InterPro"/>
</dbReference>
<keyword evidence="7" id="KW-1185">Reference proteome</keyword>
<keyword evidence="1" id="KW-0505">Motor protein</keyword>
<feature type="domain" description="Kinesin motor" evidence="5">
    <location>
        <begin position="223"/>
        <end position="332"/>
    </location>
</feature>
<name>A0A445L731_GLYSO</name>
<dbReference type="EMBL" id="QZWG01000003">
    <property type="protein sequence ID" value="RZC18879.1"/>
    <property type="molecule type" value="Genomic_DNA"/>
</dbReference>
<dbReference type="SUPFAM" id="SSF52540">
    <property type="entry name" value="P-loop containing nucleoside triphosphate hydrolases"/>
    <property type="match status" value="1"/>
</dbReference>
<comment type="similarity">
    <text evidence="2">Belongs to the TRAFAC class myosin-kinesin ATPase superfamily. Kinesin family.</text>
</comment>
<keyword evidence="4" id="KW-0812">Transmembrane</keyword>
<dbReference type="GO" id="GO:0003777">
    <property type="term" value="F:microtubule motor activity"/>
    <property type="evidence" value="ECO:0007669"/>
    <property type="project" value="InterPro"/>
</dbReference>
<dbReference type="Proteomes" id="UP000289340">
    <property type="component" value="Chromosome 3"/>
</dbReference>
<dbReference type="GO" id="GO:0007018">
    <property type="term" value="P:microtubule-based movement"/>
    <property type="evidence" value="ECO:0007669"/>
    <property type="project" value="InterPro"/>
</dbReference>
<feature type="transmembrane region" description="Helical" evidence="4">
    <location>
        <begin position="356"/>
        <end position="377"/>
    </location>
</feature>